<evidence type="ECO:0000313" key="3">
    <source>
        <dbReference type="Proteomes" id="UP000192288"/>
    </source>
</evidence>
<accession>A0A1X0VAG0</accession>
<keyword evidence="1" id="KW-1133">Transmembrane helix</keyword>
<keyword evidence="2" id="KW-0808">Transferase</keyword>
<keyword evidence="1" id="KW-0812">Transmembrane</keyword>
<reference evidence="2 3" key="1">
    <citation type="journal article" date="2017" name="Front. Microbiol.">
        <title>Genomic Characterization of Dairy Associated Leuconostoc Species and Diversity of Leuconostocs in Undefined Mixed Mesophilic Starter Cultures.</title>
        <authorList>
            <person name="Frantzen C.A."/>
            <person name="Kot W."/>
            <person name="Pedersen T.B."/>
            <person name="Ardo Y.M."/>
            <person name="Broadbent J.R."/>
            <person name="Neve H."/>
            <person name="Hansen L.H."/>
            <person name="Dal Bello F."/>
            <person name="Ostlie H.M."/>
            <person name="Kleppen H.P."/>
            <person name="Vogensen F.K."/>
            <person name="Holo H."/>
        </authorList>
    </citation>
    <scope>NUCLEOTIDE SEQUENCE [LARGE SCALE GENOMIC DNA]</scope>
    <source>
        <strain evidence="2 3">LMGCF08</strain>
    </source>
</reference>
<organism evidence="2 3">
    <name type="scientific">Leuconostoc pseudomesenteroides</name>
    <dbReference type="NCBI Taxonomy" id="33968"/>
    <lineage>
        <taxon>Bacteria</taxon>
        <taxon>Bacillati</taxon>
        <taxon>Bacillota</taxon>
        <taxon>Bacilli</taxon>
        <taxon>Lactobacillales</taxon>
        <taxon>Lactobacillaceae</taxon>
        <taxon>Leuconostoc</taxon>
    </lineage>
</organism>
<dbReference type="AlphaFoldDB" id="A0A1X0VAG0"/>
<comment type="caution">
    <text evidence="2">The sequence shown here is derived from an EMBL/GenBank/DDBJ whole genome shotgun (WGS) entry which is preliminary data.</text>
</comment>
<feature type="transmembrane region" description="Helical" evidence="1">
    <location>
        <begin position="12"/>
        <end position="32"/>
    </location>
</feature>
<keyword evidence="1" id="KW-0472">Membrane</keyword>
<feature type="non-terminal residue" evidence="2">
    <location>
        <position position="88"/>
    </location>
</feature>
<proteinExistence type="predicted"/>
<dbReference type="Proteomes" id="UP000192288">
    <property type="component" value="Unassembled WGS sequence"/>
</dbReference>
<protein>
    <submittedName>
        <fullName evidence="2">1,4-dihydroxy-2-naphthoate prenyltransferase</fullName>
    </submittedName>
</protein>
<evidence type="ECO:0000313" key="2">
    <source>
        <dbReference type="EMBL" id="ORI94397.1"/>
    </source>
</evidence>
<gene>
    <name evidence="2" type="ORF">BMR96_11295</name>
</gene>
<evidence type="ECO:0000256" key="1">
    <source>
        <dbReference type="SAM" id="Phobius"/>
    </source>
</evidence>
<dbReference type="EMBL" id="MPLS01000258">
    <property type="protein sequence ID" value="ORI94397.1"/>
    <property type="molecule type" value="Genomic_DNA"/>
</dbReference>
<feature type="transmembrane region" description="Helical" evidence="1">
    <location>
        <begin position="38"/>
        <end position="59"/>
    </location>
</feature>
<dbReference type="GO" id="GO:0016740">
    <property type="term" value="F:transferase activity"/>
    <property type="evidence" value="ECO:0007669"/>
    <property type="project" value="UniProtKB-KW"/>
</dbReference>
<name>A0A1X0VAG0_LEUPS</name>
<sequence length="88" mass="10212">MMTYKQFLDLVEIRVVVPSIAPLLVGLAYGQWQYARVNWVNTLLLIIATVAVHLAVNTFNRYEDNKRQKENSFLRESDDVEAITDKRV</sequence>